<organism evidence="1 2">
    <name type="scientific">Pseudobacteriovorax antillogorgiicola</name>
    <dbReference type="NCBI Taxonomy" id="1513793"/>
    <lineage>
        <taxon>Bacteria</taxon>
        <taxon>Pseudomonadati</taxon>
        <taxon>Bdellovibrionota</taxon>
        <taxon>Oligoflexia</taxon>
        <taxon>Oligoflexales</taxon>
        <taxon>Pseudobacteriovoracaceae</taxon>
        <taxon>Pseudobacteriovorax</taxon>
    </lineage>
</organism>
<dbReference type="STRING" id="1513793.SAMN06296036_11156"/>
<dbReference type="RefSeq" id="WP_132320181.1">
    <property type="nucleotide sequence ID" value="NZ_FWZT01000011.1"/>
</dbReference>
<dbReference type="EMBL" id="FWZT01000011">
    <property type="protein sequence ID" value="SMF36797.1"/>
    <property type="molecule type" value="Genomic_DNA"/>
</dbReference>
<dbReference type="Proteomes" id="UP000192907">
    <property type="component" value="Unassembled WGS sequence"/>
</dbReference>
<name>A0A1Y6C057_9BACT</name>
<evidence type="ECO:0000313" key="2">
    <source>
        <dbReference type="Proteomes" id="UP000192907"/>
    </source>
</evidence>
<accession>A0A1Y6C057</accession>
<protein>
    <submittedName>
        <fullName evidence="1">Uncharacterized protein</fullName>
    </submittedName>
</protein>
<evidence type="ECO:0000313" key="1">
    <source>
        <dbReference type="EMBL" id="SMF36797.1"/>
    </source>
</evidence>
<reference evidence="2" key="1">
    <citation type="submission" date="2017-04" db="EMBL/GenBank/DDBJ databases">
        <authorList>
            <person name="Varghese N."/>
            <person name="Submissions S."/>
        </authorList>
    </citation>
    <scope>NUCLEOTIDE SEQUENCE [LARGE SCALE GENOMIC DNA]</scope>
    <source>
        <strain evidence="2">RKEM611</strain>
    </source>
</reference>
<gene>
    <name evidence="1" type="ORF">SAMN06296036_11156</name>
</gene>
<sequence length="167" mass="19652">MKYLIPLSLLVVTSLTLGISNYRRSVSFQDLHHRLLSSLNISSSETLYQNLDKIFHGLELDRHFRALTQQIRYRNQNSLELFIKRIEYHSVAIPFLSPDEINVEWSMDATLVHNKHEYDRHLFFSVNYQVAETEQGLRIIGSDYLPWSDFSIQEWELNEPMRLGVGP</sequence>
<keyword evidence="2" id="KW-1185">Reference proteome</keyword>
<proteinExistence type="predicted"/>
<dbReference type="AlphaFoldDB" id="A0A1Y6C057"/>